<evidence type="ECO:0000313" key="2">
    <source>
        <dbReference type="Proteomes" id="UP001283361"/>
    </source>
</evidence>
<dbReference type="AlphaFoldDB" id="A0AAE0Y5U4"/>
<proteinExistence type="predicted"/>
<comment type="caution">
    <text evidence="1">The sequence shown here is derived from an EMBL/GenBank/DDBJ whole genome shotgun (WGS) entry which is preliminary data.</text>
</comment>
<reference evidence="1" key="1">
    <citation type="journal article" date="2023" name="G3 (Bethesda)">
        <title>A reference genome for the long-term kleptoplast-retaining sea slug Elysia crispata morphotype clarki.</title>
        <authorList>
            <person name="Eastman K.E."/>
            <person name="Pendleton A.L."/>
            <person name="Shaikh M.A."/>
            <person name="Suttiyut T."/>
            <person name="Ogas R."/>
            <person name="Tomko P."/>
            <person name="Gavelis G."/>
            <person name="Widhalm J.R."/>
            <person name="Wisecaver J.H."/>
        </authorList>
    </citation>
    <scope>NUCLEOTIDE SEQUENCE</scope>
    <source>
        <strain evidence="1">ECLA1</strain>
    </source>
</reference>
<name>A0AAE0Y5U4_9GAST</name>
<organism evidence="1 2">
    <name type="scientific">Elysia crispata</name>
    <name type="common">lettuce slug</name>
    <dbReference type="NCBI Taxonomy" id="231223"/>
    <lineage>
        <taxon>Eukaryota</taxon>
        <taxon>Metazoa</taxon>
        <taxon>Spiralia</taxon>
        <taxon>Lophotrochozoa</taxon>
        <taxon>Mollusca</taxon>
        <taxon>Gastropoda</taxon>
        <taxon>Heterobranchia</taxon>
        <taxon>Euthyneura</taxon>
        <taxon>Panpulmonata</taxon>
        <taxon>Sacoglossa</taxon>
        <taxon>Placobranchoidea</taxon>
        <taxon>Plakobranchidae</taxon>
        <taxon>Elysia</taxon>
    </lineage>
</organism>
<keyword evidence="2" id="KW-1185">Reference proteome</keyword>
<accession>A0AAE0Y5U4</accession>
<gene>
    <name evidence="1" type="ORF">RRG08_003994</name>
</gene>
<dbReference type="EMBL" id="JAWDGP010006886">
    <property type="protein sequence ID" value="KAK3733661.1"/>
    <property type="molecule type" value="Genomic_DNA"/>
</dbReference>
<dbReference type="Proteomes" id="UP001283361">
    <property type="component" value="Unassembled WGS sequence"/>
</dbReference>
<evidence type="ECO:0000313" key="1">
    <source>
        <dbReference type="EMBL" id="KAK3733661.1"/>
    </source>
</evidence>
<protein>
    <submittedName>
        <fullName evidence="1">Uncharacterized protein</fullName>
    </submittedName>
</protein>
<sequence>MRRRVERSPAQHDTFSVTGWAIRTFERKSEAYPSHTLGNSSVATHSITSELSSSCVHSLIHWTTRRWPHTVSPVSCPVSVFTVSYTARHNNTSELSSFCVHSLIHWTTHRWPHTVSPVSCPVSVFTVSYTGQLIGGQTQYHHTASELSSFCVHSLIHWATHRWPHTVSPVSYPVSVFTVSYTGQLIGGQTQYHQ</sequence>